<name>X1IKJ9_9ZZZZ</name>
<proteinExistence type="predicted"/>
<comment type="caution">
    <text evidence="1">The sequence shown here is derived from an EMBL/GenBank/DDBJ whole genome shotgun (WGS) entry which is preliminary data.</text>
</comment>
<accession>X1IKJ9</accession>
<feature type="non-terminal residue" evidence="1">
    <location>
        <position position="1"/>
    </location>
</feature>
<dbReference type="AlphaFoldDB" id="X1IKJ9"/>
<organism evidence="1">
    <name type="scientific">marine sediment metagenome</name>
    <dbReference type="NCBI Taxonomy" id="412755"/>
    <lineage>
        <taxon>unclassified sequences</taxon>
        <taxon>metagenomes</taxon>
        <taxon>ecological metagenomes</taxon>
    </lineage>
</organism>
<reference evidence="1" key="1">
    <citation type="journal article" date="2014" name="Front. Microbiol.">
        <title>High frequency of phylogenetically diverse reductive dehalogenase-homologous genes in deep subseafloor sedimentary metagenomes.</title>
        <authorList>
            <person name="Kawai M."/>
            <person name="Futagami T."/>
            <person name="Toyoda A."/>
            <person name="Takaki Y."/>
            <person name="Nishi S."/>
            <person name="Hori S."/>
            <person name="Arai W."/>
            <person name="Tsubouchi T."/>
            <person name="Morono Y."/>
            <person name="Uchiyama I."/>
            <person name="Ito T."/>
            <person name="Fujiyama A."/>
            <person name="Inagaki F."/>
            <person name="Takami H."/>
        </authorList>
    </citation>
    <scope>NUCLEOTIDE SEQUENCE</scope>
    <source>
        <strain evidence="1">Expedition CK06-06</strain>
    </source>
</reference>
<gene>
    <name evidence="1" type="ORF">S03H2_45284</name>
</gene>
<sequence length="29" mass="3120">VVLATAQKFPMPGDFPLDFVRVFAVVVVG</sequence>
<evidence type="ECO:0000313" key="1">
    <source>
        <dbReference type="EMBL" id="GAH69790.1"/>
    </source>
</evidence>
<protein>
    <submittedName>
        <fullName evidence="1">Uncharacterized protein</fullName>
    </submittedName>
</protein>
<dbReference type="EMBL" id="BARU01028368">
    <property type="protein sequence ID" value="GAH69790.1"/>
    <property type="molecule type" value="Genomic_DNA"/>
</dbReference>